<comment type="similarity">
    <text evidence="2">Belongs to the uracil-DNA glycosylase (UDG) superfamily. Type 4 (UDGa) family.</text>
</comment>
<keyword evidence="9" id="KW-0408">Iron</keyword>
<evidence type="ECO:0000313" key="14">
    <source>
        <dbReference type="Proteomes" id="UP000732377"/>
    </source>
</evidence>
<evidence type="ECO:0000256" key="3">
    <source>
        <dbReference type="ARBA" id="ARBA00012030"/>
    </source>
</evidence>
<comment type="caution">
    <text evidence="13">The sequence shown here is derived from an EMBL/GenBank/DDBJ whole genome shotgun (WGS) entry which is preliminary data.</text>
</comment>
<dbReference type="SUPFAM" id="SSF52141">
    <property type="entry name" value="Uracil-DNA glycosylase-like"/>
    <property type="match status" value="1"/>
</dbReference>
<dbReference type="InterPro" id="IPR005273">
    <property type="entry name" value="Ura-DNA_glyco_family4"/>
</dbReference>
<dbReference type="GO" id="GO:0006281">
    <property type="term" value="P:DNA repair"/>
    <property type="evidence" value="ECO:0007669"/>
    <property type="project" value="UniProtKB-KW"/>
</dbReference>
<dbReference type="CDD" id="cd10030">
    <property type="entry name" value="UDG-F4_TTUDGA_SPO1dp_like"/>
    <property type="match status" value="1"/>
</dbReference>
<dbReference type="PANTHER" id="PTHR33693">
    <property type="entry name" value="TYPE-5 URACIL-DNA GLYCOSYLASE"/>
    <property type="match status" value="1"/>
</dbReference>
<sequence>MIYTGEPTELDRIPTMEALAEVVKGCQRCGLRAGCTQVVFGEGVWPAGLMCIGEGPGADEDRLGRPFVGRAGQLLDRILEVSGFDRKRNCYIANIVKCRPPGNRAPEPAERQACWPYLRAQIRLVRPKIIVLLGATALQGIIDPSARITRMRGQWIEREGIHFMPTYHPAALLRDPSKKKDVWNDMKQVIARYRELVDPNHYSPYA</sequence>
<comment type="catalytic activity">
    <reaction evidence="1">
        <text>Hydrolyzes single-stranded DNA or mismatched double-stranded DNA and polynucleotides, releasing free uracil.</text>
        <dbReference type="EC" id="3.2.2.27"/>
    </reaction>
</comment>
<dbReference type="SMART" id="SM00987">
    <property type="entry name" value="UreE_C"/>
    <property type="match status" value="1"/>
</dbReference>
<dbReference type="GO" id="GO:0004844">
    <property type="term" value="F:uracil DNA N-glycosylase activity"/>
    <property type="evidence" value="ECO:0007669"/>
    <property type="project" value="UniProtKB-EC"/>
</dbReference>
<gene>
    <name evidence="13" type="ORF">CWE10_02910</name>
</gene>
<evidence type="ECO:0000256" key="2">
    <source>
        <dbReference type="ARBA" id="ARBA00006521"/>
    </source>
</evidence>
<evidence type="ECO:0000256" key="9">
    <source>
        <dbReference type="ARBA" id="ARBA00023004"/>
    </source>
</evidence>
<keyword evidence="6" id="KW-0479">Metal-binding</keyword>
<evidence type="ECO:0000313" key="13">
    <source>
        <dbReference type="EMBL" id="MBY6275155.1"/>
    </source>
</evidence>
<protein>
    <recommendedName>
        <fullName evidence="4">Type-4 uracil-DNA glycosylase</fullName>
        <ecNumber evidence="3">3.2.2.27</ecNumber>
    </recommendedName>
</protein>
<evidence type="ECO:0000256" key="5">
    <source>
        <dbReference type="ARBA" id="ARBA00022485"/>
    </source>
</evidence>
<evidence type="ECO:0000256" key="7">
    <source>
        <dbReference type="ARBA" id="ARBA00022763"/>
    </source>
</evidence>
<dbReference type="Gene3D" id="3.40.470.10">
    <property type="entry name" value="Uracil-DNA glycosylase-like domain"/>
    <property type="match status" value="1"/>
</dbReference>
<evidence type="ECO:0000256" key="8">
    <source>
        <dbReference type="ARBA" id="ARBA00022801"/>
    </source>
</evidence>
<dbReference type="RefSeq" id="WP_011197034.1">
    <property type="nucleotide sequence ID" value="NZ_PIUK01000014.1"/>
</dbReference>
<dbReference type="EMBL" id="PIUK01000014">
    <property type="protein sequence ID" value="MBY6275155.1"/>
    <property type="molecule type" value="Genomic_DNA"/>
</dbReference>
<dbReference type="GO" id="GO:0051539">
    <property type="term" value="F:4 iron, 4 sulfur cluster binding"/>
    <property type="evidence" value="ECO:0007669"/>
    <property type="project" value="UniProtKB-KW"/>
</dbReference>
<dbReference type="PANTHER" id="PTHR33693:SF1">
    <property type="entry name" value="TYPE-4 URACIL-DNA GLYCOSYLASE"/>
    <property type="match status" value="1"/>
</dbReference>
<dbReference type="GO" id="GO:0046872">
    <property type="term" value="F:metal ion binding"/>
    <property type="evidence" value="ECO:0007669"/>
    <property type="project" value="UniProtKB-KW"/>
</dbReference>
<evidence type="ECO:0000259" key="12">
    <source>
        <dbReference type="SMART" id="SM00986"/>
    </source>
</evidence>
<dbReference type="OMA" id="NINKCRP"/>
<evidence type="ECO:0000256" key="6">
    <source>
        <dbReference type="ARBA" id="ARBA00022723"/>
    </source>
</evidence>
<proteinExistence type="inferred from homology"/>
<dbReference type="EC" id="3.2.2.27" evidence="3"/>
<keyword evidence="10" id="KW-0411">Iron-sulfur</keyword>
<evidence type="ECO:0000256" key="11">
    <source>
        <dbReference type="ARBA" id="ARBA00023204"/>
    </source>
</evidence>
<keyword evidence="8" id="KW-0378">Hydrolase</keyword>
<evidence type="ECO:0000256" key="1">
    <source>
        <dbReference type="ARBA" id="ARBA00001400"/>
    </source>
</evidence>
<keyword evidence="7" id="KW-0227">DNA damage</keyword>
<reference evidence="13" key="1">
    <citation type="submission" date="2017-11" db="EMBL/GenBank/DDBJ databases">
        <title>Three new genomes from thermophilic consortium.</title>
        <authorList>
            <person name="Quaggio R."/>
            <person name="Amgarten D."/>
            <person name="Setubal J.C."/>
        </authorList>
    </citation>
    <scope>NUCLEOTIDE SEQUENCE</scope>
    <source>
        <strain evidence="13">ZCTH01-B2</strain>
    </source>
</reference>
<evidence type="ECO:0000256" key="10">
    <source>
        <dbReference type="ARBA" id="ARBA00023014"/>
    </source>
</evidence>
<dbReference type="Pfam" id="PF03167">
    <property type="entry name" value="UDG"/>
    <property type="match status" value="1"/>
</dbReference>
<dbReference type="InterPro" id="IPR005122">
    <property type="entry name" value="Uracil-DNA_glycosylase-like"/>
</dbReference>
<dbReference type="AlphaFoldDB" id="A0A953IBL2"/>
<dbReference type="SMART" id="SM00986">
    <property type="entry name" value="UDG"/>
    <property type="match status" value="1"/>
</dbReference>
<name>A0A953IBL2_SYMTR</name>
<dbReference type="NCBIfam" id="TIGR00758">
    <property type="entry name" value="UDG_fam4"/>
    <property type="match status" value="1"/>
</dbReference>
<dbReference type="InterPro" id="IPR036895">
    <property type="entry name" value="Uracil-DNA_glycosylase-like_sf"/>
</dbReference>
<evidence type="ECO:0000256" key="4">
    <source>
        <dbReference type="ARBA" id="ARBA00019403"/>
    </source>
</evidence>
<dbReference type="InterPro" id="IPR051536">
    <property type="entry name" value="UDG_Type-4/5"/>
</dbReference>
<organism evidence="13 14">
    <name type="scientific">Symbiobacterium thermophilum</name>
    <dbReference type="NCBI Taxonomy" id="2734"/>
    <lineage>
        <taxon>Bacteria</taxon>
        <taxon>Bacillati</taxon>
        <taxon>Bacillota</taxon>
        <taxon>Clostridia</taxon>
        <taxon>Eubacteriales</taxon>
        <taxon>Symbiobacteriaceae</taxon>
        <taxon>Symbiobacterium</taxon>
    </lineage>
</organism>
<accession>A0A953IBL2</accession>
<dbReference type="Proteomes" id="UP000732377">
    <property type="component" value="Unassembled WGS sequence"/>
</dbReference>
<keyword evidence="5" id="KW-0004">4Fe-4S</keyword>
<feature type="domain" description="Uracil-DNA glycosylase-like" evidence="12">
    <location>
        <begin position="40"/>
        <end position="187"/>
    </location>
</feature>
<keyword evidence="11" id="KW-0234">DNA repair</keyword>